<feature type="compositionally biased region" description="Basic residues" evidence="1">
    <location>
        <begin position="388"/>
        <end position="397"/>
    </location>
</feature>
<gene>
    <name evidence="2" type="ORF">CVT26_011535</name>
</gene>
<evidence type="ECO:0000313" key="2">
    <source>
        <dbReference type="EMBL" id="PPQ81475.1"/>
    </source>
</evidence>
<reference evidence="2 3" key="1">
    <citation type="journal article" date="2018" name="Evol. Lett.">
        <title>Horizontal gene cluster transfer increased hallucinogenic mushroom diversity.</title>
        <authorList>
            <person name="Reynolds H.T."/>
            <person name="Vijayakumar V."/>
            <person name="Gluck-Thaler E."/>
            <person name="Korotkin H.B."/>
            <person name="Matheny P.B."/>
            <person name="Slot J.C."/>
        </authorList>
    </citation>
    <scope>NUCLEOTIDE SEQUENCE [LARGE SCALE GENOMIC DNA]</scope>
    <source>
        <strain evidence="2 3">SRW20</strain>
    </source>
</reference>
<feature type="region of interest" description="Disordered" evidence="1">
    <location>
        <begin position="266"/>
        <end position="287"/>
    </location>
</feature>
<keyword evidence="3" id="KW-1185">Reference proteome</keyword>
<comment type="caution">
    <text evidence="2">The sequence shown here is derived from an EMBL/GenBank/DDBJ whole genome shotgun (WGS) entry which is preliminary data.</text>
</comment>
<name>A0A409WSH7_9AGAR</name>
<dbReference type="EMBL" id="NHYE01004865">
    <property type="protein sequence ID" value="PPQ81475.1"/>
    <property type="molecule type" value="Genomic_DNA"/>
</dbReference>
<dbReference type="OrthoDB" id="3034725at2759"/>
<sequence length="397" mass="44921">MVSSKTDIRELLQEWRNACFFENQLTFAEAAESLKGQGPRLVDARPGTGSKASTWTIFDVNTNDEAVFVHAAVWDSNTNLETGNFVPPGEKASSVLSENRVQNVVGFKCDISYTLNTLEDPSLYDHLEVFEKYMLSLEDFNKSHRERSRWQDGSRRGTYILSSKLFVRKSMRPREPGFEAHEWLKRGLAAQKREDYALNPDRPSYFDLVNGAPVKLDKADPPRFQKGDLVWFAFKLSFFVSKESWSPDIMPIEFMRVVPVKEISYDGVSDRDGDDAEVDEEVAEEDTPKRLQEGCKLFKISRELFRESLDGSDCSSGKRKSVEQSDDDDTLEGDDGSVCDTNIEEPVKKVVKPRGKGKNGVAMADTSVKSEAQMPLFLPDKEEATIQPKKKIRKTKA</sequence>
<proteinExistence type="predicted"/>
<dbReference type="AlphaFoldDB" id="A0A409WSH7"/>
<organism evidence="2 3">
    <name type="scientific">Gymnopilus dilepis</name>
    <dbReference type="NCBI Taxonomy" id="231916"/>
    <lineage>
        <taxon>Eukaryota</taxon>
        <taxon>Fungi</taxon>
        <taxon>Dikarya</taxon>
        <taxon>Basidiomycota</taxon>
        <taxon>Agaricomycotina</taxon>
        <taxon>Agaricomycetes</taxon>
        <taxon>Agaricomycetidae</taxon>
        <taxon>Agaricales</taxon>
        <taxon>Agaricineae</taxon>
        <taxon>Hymenogastraceae</taxon>
        <taxon>Gymnopilus</taxon>
    </lineage>
</organism>
<accession>A0A409WSH7</accession>
<feature type="region of interest" description="Disordered" evidence="1">
    <location>
        <begin position="309"/>
        <end position="397"/>
    </location>
</feature>
<dbReference type="Proteomes" id="UP000284706">
    <property type="component" value="Unassembled WGS sequence"/>
</dbReference>
<feature type="compositionally biased region" description="Acidic residues" evidence="1">
    <location>
        <begin position="272"/>
        <end position="285"/>
    </location>
</feature>
<protein>
    <submittedName>
        <fullName evidence="2">Uncharacterized protein</fullName>
    </submittedName>
</protein>
<feature type="compositionally biased region" description="Acidic residues" evidence="1">
    <location>
        <begin position="324"/>
        <end position="337"/>
    </location>
</feature>
<evidence type="ECO:0000256" key="1">
    <source>
        <dbReference type="SAM" id="MobiDB-lite"/>
    </source>
</evidence>
<evidence type="ECO:0000313" key="3">
    <source>
        <dbReference type="Proteomes" id="UP000284706"/>
    </source>
</evidence>
<dbReference type="InParanoid" id="A0A409WSH7"/>